<feature type="domain" description="HTH merR-type" evidence="2">
    <location>
        <begin position="1"/>
        <end position="68"/>
    </location>
</feature>
<sequence length="270" mass="29941">MRVAEIARLTGTTVRTVRYYHSLGLLPVPGERGGWRDYELSHVARLSRIRWLTRAGVPLETIARVLDAEPAASADGSGGSQAPAPDVVADLSAALDAVENHLTDVARQRDMLANLLERAQEGSTVSPMPPRMAEFFDRMERGAADERTRTAVRRERDITDLACYRGQMPPEAELLFPEPDEVEDAASLAAYGRDADAASQADLEAHADWIVSRLERRLTGAQLRRLARRVDTAAVCSLFRLMADVDPHYARIGPLVERRLLAAIDHWRRA</sequence>
<evidence type="ECO:0000259" key="2">
    <source>
        <dbReference type="PROSITE" id="PS50937"/>
    </source>
</evidence>
<gene>
    <name evidence="3" type="ORF">OHJ16_05345</name>
</gene>
<evidence type="ECO:0000313" key="4">
    <source>
        <dbReference type="Proteomes" id="UP001072034"/>
    </source>
</evidence>
<dbReference type="EMBL" id="JAPTMY010000008">
    <property type="protein sequence ID" value="MCZ0857466.1"/>
    <property type="molecule type" value="Genomic_DNA"/>
</dbReference>
<dbReference type="RefSeq" id="WP_268917046.1">
    <property type="nucleotide sequence ID" value="NZ_CP124548.1"/>
</dbReference>
<dbReference type="Pfam" id="PF13411">
    <property type="entry name" value="MerR_1"/>
    <property type="match status" value="1"/>
</dbReference>
<proteinExistence type="predicted"/>
<dbReference type="SUPFAM" id="SSF46955">
    <property type="entry name" value="Putative DNA-binding domain"/>
    <property type="match status" value="1"/>
</dbReference>
<evidence type="ECO:0000256" key="1">
    <source>
        <dbReference type="ARBA" id="ARBA00023125"/>
    </source>
</evidence>
<dbReference type="PANTHER" id="PTHR30204:SF93">
    <property type="entry name" value="HTH MERR-TYPE DOMAIN-CONTAINING PROTEIN"/>
    <property type="match status" value="1"/>
</dbReference>
<dbReference type="CDD" id="cd00592">
    <property type="entry name" value="HTH_MerR-like"/>
    <property type="match status" value="1"/>
</dbReference>
<evidence type="ECO:0000313" key="3">
    <source>
        <dbReference type="EMBL" id="MCZ0857466.1"/>
    </source>
</evidence>
<dbReference type="InterPro" id="IPR047057">
    <property type="entry name" value="MerR_fam"/>
</dbReference>
<organism evidence="3 4">
    <name type="scientific">Actinomyces israelii</name>
    <dbReference type="NCBI Taxonomy" id="1659"/>
    <lineage>
        <taxon>Bacteria</taxon>
        <taxon>Bacillati</taxon>
        <taxon>Actinomycetota</taxon>
        <taxon>Actinomycetes</taxon>
        <taxon>Actinomycetales</taxon>
        <taxon>Actinomycetaceae</taxon>
        <taxon>Actinomyces</taxon>
    </lineage>
</organism>
<name>A0ABT4I6X3_9ACTO</name>
<reference evidence="3" key="1">
    <citation type="submission" date="2022-10" db="EMBL/GenBank/DDBJ databases">
        <title>Genome sequence of Actinomyces israelii ATCC 10048.</title>
        <authorList>
            <person name="Watt R.M."/>
            <person name="Tong W.M."/>
        </authorList>
    </citation>
    <scope>NUCLEOTIDE SEQUENCE</scope>
    <source>
        <strain evidence="3">ATCC 10048</strain>
    </source>
</reference>
<keyword evidence="4" id="KW-1185">Reference proteome</keyword>
<dbReference type="Gene3D" id="1.10.1660.10">
    <property type="match status" value="1"/>
</dbReference>
<dbReference type="InterPro" id="IPR000551">
    <property type="entry name" value="MerR-type_HTH_dom"/>
</dbReference>
<accession>A0ABT4I6X3</accession>
<keyword evidence="1" id="KW-0238">DNA-binding</keyword>
<dbReference type="SMART" id="SM00422">
    <property type="entry name" value="HTH_MERR"/>
    <property type="match status" value="1"/>
</dbReference>
<dbReference type="Proteomes" id="UP001072034">
    <property type="component" value="Unassembled WGS sequence"/>
</dbReference>
<dbReference type="PROSITE" id="PS50937">
    <property type="entry name" value="HTH_MERR_2"/>
    <property type="match status" value="1"/>
</dbReference>
<comment type="caution">
    <text evidence="3">The sequence shown here is derived from an EMBL/GenBank/DDBJ whole genome shotgun (WGS) entry which is preliminary data.</text>
</comment>
<protein>
    <submittedName>
        <fullName evidence="3">MerR family transcriptional regulator</fullName>
    </submittedName>
</protein>
<dbReference type="InterPro" id="IPR009061">
    <property type="entry name" value="DNA-bd_dom_put_sf"/>
</dbReference>
<dbReference type="PANTHER" id="PTHR30204">
    <property type="entry name" value="REDOX-CYCLING DRUG-SENSING TRANSCRIPTIONAL ACTIVATOR SOXR"/>
    <property type="match status" value="1"/>
</dbReference>